<evidence type="ECO:0000313" key="14">
    <source>
        <dbReference type="Proteomes" id="UP000308488"/>
    </source>
</evidence>
<proteinExistence type="inferred from homology"/>
<dbReference type="PANTHER" id="PTHR20857:SF15">
    <property type="entry name" value="THIAMINE-PHOSPHATE SYNTHASE"/>
    <property type="match status" value="1"/>
</dbReference>
<organism evidence="13 14">
    <name type="scientific">Marinobacter panjinensis</name>
    <dbReference type="NCBI Taxonomy" id="2576384"/>
    <lineage>
        <taxon>Bacteria</taxon>
        <taxon>Pseudomonadati</taxon>
        <taxon>Pseudomonadota</taxon>
        <taxon>Gammaproteobacteria</taxon>
        <taxon>Pseudomonadales</taxon>
        <taxon>Marinobacteraceae</taxon>
        <taxon>Marinobacter</taxon>
    </lineage>
</organism>
<evidence type="ECO:0000256" key="7">
    <source>
        <dbReference type="ARBA" id="ARBA00047851"/>
    </source>
</evidence>
<feature type="binding site" evidence="9">
    <location>
        <position position="154"/>
    </location>
    <ligand>
        <name>4-amino-2-methyl-5-(diphosphooxymethyl)pyrimidine</name>
        <dbReference type="ChEBI" id="CHEBI:57841"/>
    </ligand>
</feature>
<evidence type="ECO:0000256" key="6">
    <source>
        <dbReference type="ARBA" id="ARBA00047334"/>
    </source>
</evidence>
<keyword evidence="5 9" id="KW-0784">Thiamine biosynthesis</keyword>
<dbReference type="EMBL" id="SZYH01000001">
    <property type="protein sequence ID" value="TKV69547.1"/>
    <property type="molecule type" value="Genomic_DNA"/>
</dbReference>
<dbReference type="CDD" id="cd00564">
    <property type="entry name" value="TMP_TenI"/>
    <property type="match status" value="1"/>
</dbReference>
<feature type="binding site" evidence="9">
    <location>
        <begin position="151"/>
        <end position="153"/>
    </location>
    <ligand>
        <name>2-[(2R,5Z)-2-carboxy-4-methylthiazol-5(2H)-ylidene]ethyl phosphate</name>
        <dbReference type="ChEBI" id="CHEBI:62899"/>
    </ligand>
</feature>
<evidence type="ECO:0000256" key="8">
    <source>
        <dbReference type="ARBA" id="ARBA00047883"/>
    </source>
</evidence>
<dbReference type="OrthoDB" id="9789949at2"/>
<dbReference type="GO" id="GO:0009229">
    <property type="term" value="P:thiamine diphosphate biosynthetic process"/>
    <property type="evidence" value="ECO:0007669"/>
    <property type="project" value="UniProtKB-UniRule"/>
</dbReference>
<comment type="catalytic activity">
    <reaction evidence="6 9 10">
        <text>4-methyl-5-(2-phosphooxyethyl)-thiazole + 4-amino-2-methyl-5-(diphosphooxymethyl)pyrimidine + H(+) = thiamine phosphate + diphosphate</text>
        <dbReference type="Rhea" id="RHEA:22328"/>
        <dbReference type="ChEBI" id="CHEBI:15378"/>
        <dbReference type="ChEBI" id="CHEBI:33019"/>
        <dbReference type="ChEBI" id="CHEBI:37575"/>
        <dbReference type="ChEBI" id="CHEBI:57841"/>
        <dbReference type="ChEBI" id="CHEBI:58296"/>
        <dbReference type="EC" id="2.5.1.3"/>
    </reaction>
</comment>
<dbReference type="Pfam" id="PF02581">
    <property type="entry name" value="TMP-TENI"/>
    <property type="match status" value="1"/>
</dbReference>
<dbReference type="EC" id="2.5.1.3" evidence="9"/>
<dbReference type="PANTHER" id="PTHR20857">
    <property type="entry name" value="THIAMINE-PHOSPHATE PYROPHOSPHORYLASE"/>
    <property type="match status" value="1"/>
</dbReference>
<dbReference type="InterPro" id="IPR022998">
    <property type="entry name" value="ThiamineP_synth_TenI"/>
</dbReference>
<evidence type="ECO:0000256" key="3">
    <source>
        <dbReference type="ARBA" id="ARBA00022723"/>
    </source>
</evidence>
<comment type="cofactor">
    <cofactor evidence="9">
        <name>Mg(2+)</name>
        <dbReference type="ChEBI" id="CHEBI:18420"/>
    </cofactor>
    <text evidence="9">Binds 1 Mg(2+) ion per subunit.</text>
</comment>
<evidence type="ECO:0000256" key="5">
    <source>
        <dbReference type="ARBA" id="ARBA00022977"/>
    </source>
</evidence>
<feature type="binding site" evidence="9">
    <location>
        <begin position="53"/>
        <end position="57"/>
    </location>
    <ligand>
        <name>4-amino-2-methyl-5-(diphosphooxymethyl)pyrimidine</name>
        <dbReference type="ChEBI" id="CHEBI:57841"/>
    </ligand>
</feature>
<dbReference type="Gene3D" id="3.20.20.70">
    <property type="entry name" value="Aldolase class I"/>
    <property type="match status" value="1"/>
</dbReference>
<feature type="binding site" evidence="9">
    <location>
        <position position="124"/>
    </location>
    <ligand>
        <name>4-amino-2-methyl-5-(diphosphooxymethyl)pyrimidine</name>
        <dbReference type="ChEBI" id="CHEBI:57841"/>
    </ligand>
</feature>
<evidence type="ECO:0000256" key="4">
    <source>
        <dbReference type="ARBA" id="ARBA00022842"/>
    </source>
</evidence>
<name>A0A4U6R6Q9_9GAMM</name>
<feature type="binding site" evidence="9">
    <location>
        <position position="180"/>
    </location>
    <ligand>
        <name>2-[(2R,5Z)-2-carboxy-4-methylthiazol-5(2H)-ylidene]ethyl phosphate</name>
        <dbReference type="ChEBI" id="CHEBI:62899"/>
    </ligand>
</feature>
<evidence type="ECO:0000256" key="11">
    <source>
        <dbReference type="RuleBase" id="RU004253"/>
    </source>
</evidence>
<comment type="catalytic activity">
    <reaction evidence="7 9 10">
        <text>2-(2-carboxy-4-methylthiazol-5-yl)ethyl phosphate + 4-amino-2-methyl-5-(diphosphooxymethyl)pyrimidine + 2 H(+) = thiamine phosphate + CO2 + diphosphate</text>
        <dbReference type="Rhea" id="RHEA:47848"/>
        <dbReference type="ChEBI" id="CHEBI:15378"/>
        <dbReference type="ChEBI" id="CHEBI:16526"/>
        <dbReference type="ChEBI" id="CHEBI:33019"/>
        <dbReference type="ChEBI" id="CHEBI:37575"/>
        <dbReference type="ChEBI" id="CHEBI:57841"/>
        <dbReference type="ChEBI" id="CHEBI:62890"/>
        <dbReference type="EC" id="2.5.1.3"/>
    </reaction>
</comment>
<dbReference type="InterPro" id="IPR036206">
    <property type="entry name" value="ThiamineP_synth_sf"/>
</dbReference>
<evidence type="ECO:0000256" key="9">
    <source>
        <dbReference type="HAMAP-Rule" id="MF_00097"/>
    </source>
</evidence>
<dbReference type="HAMAP" id="MF_00097">
    <property type="entry name" value="TMP_synthase"/>
    <property type="match status" value="1"/>
</dbReference>
<keyword evidence="3 9" id="KW-0479">Metal-binding</keyword>
<protein>
    <recommendedName>
        <fullName evidence="9">Thiamine-phosphate synthase</fullName>
        <shortName evidence="9">TP synthase</shortName>
        <shortName evidence="9">TPS</shortName>
        <ecNumber evidence="9">2.5.1.3</ecNumber>
    </recommendedName>
    <alternativeName>
        <fullName evidence="9">Thiamine-phosphate pyrophosphorylase</fullName>
        <shortName evidence="9">TMP pyrophosphorylase</shortName>
        <shortName evidence="9">TMP-PPase</shortName>
    </alternativeName>
</protein>
<gene>
    <name evidence="9" type="primary">thiE</name>
    <name evidence="13" type="ORF">FDP08_16245</name>
</gene>
<accession>A0A4U6R6Q9</accession>
<keyword evidence="14" id="KW-1185">Reference proteome</keyword>
<keyword evidence="4 9" id="KW-0460">Magnesium</keyword>
<evidence type="ECO:0000256" key="2">
    <source>
        <dbReference type="ARBA" id="ARBA00022679"/>
    </source>
</evidence>
<keyword evidence="2 9" id="KW-0808">Transferase</keyword>
<feature type="binding site" evidence="9">
    <location>
        <position position="86"/>
    </location>
    <ligand>
        <name>Mg(2+)</name>
        <dbReference type="ChEBI" id="CHEBI:18420"/>
    </ligand>
</feature>
<reference evidence="13 14" key="1">
    <citation type="submission" date="2019-05" db="EMBL/GenBank/DDBJ databases">
        <title>Marinobacter panjinensis sp. nov., a moderately halophilic bacterium isolated from sea tidal flat environment.</title>
        <authorList>
            <person name="Yang W."/>
            <person name="An M."/>
            <person name="He W."/>
            <person name="Luo X."/>
            <person name="Zhu L."/>
            <person name="Chen G."/>
            <person name="Zhang Y."/>
            <person name="Wang Y."/>
        </authorList>
    </citation>
    <scope>NUCLEOTIDE SEQUENCE [LARGE SCALE GENOMIC DNA]</scope>
    <source>
        <strain evidence="13 14">PJ-16</strain>
    </source>
</reference>
<feature type="binding site" evidence="9">
    <location>
        <position position="105"/>
    </location>
    <ligand>
        <name>Mg(2+)</name>
        <dbReference type="ChEBI" id="CHEBI:18420"/>
    </ligand>
</feature>
<comment type="similarity">
    <text evidence="9 10">Belongs to the thiamine-phosphate synthase family.</text>
</comment>
<dbReference type="SUPFAM" id="SSF51391">
    <property type="entry name" value="Thiamin phosphate synthase"/>
    <property type="match status" value="1"/>
</dbReference>
<dbReference type="InterPro" id="IPR013785">
    <property type="entry name" value="Aldolase_TIM"/>
</dbReference>
<dbReference type="InterPro" id="IPR034291">
    <property type="entry name" value="TMP_synthase"/>
</dbReference>
<evidence type="ECO:0000313" key="13">
    <source>
        <dbReference type="EMBL" id="TKV69547.1"/>
    </source>
</evidence>
<evidence type="ECO:0000259" key="12">
    <source>
        <dbReference type="Pfam" id="PF02581"/>
    </source>
</evidence>
<evidence type="ECO:0000256" key="10">
    <source>
        <dbReference type="RuleBase" id="RU003826"/>
    </source>
</evidence>
<comment type="pathway">
    <text evidence="1 9 11">Cofactor biosynthesis; thiamine diphosphate biosynthesis; thiamine phosphate from 4-amino-2-methyl-5-diphosphomethylpyrimidine and 4-methyl-5-(2-phosphoethyl)-thiazole: step 1/1.</text>
</comment>
<sequence>MGELGSPGTFSASATAKGLRPGLYAITDSQLLPAVKLLAAVEAALRGGAVLVQYREKHAPQPERLRQARDLAAICNNARVPLIINDDPELAKRCGAAGVHLGQSDGSLIAARQLLGEHAIIGATCHADLALATSADRDGADYLAFGRFFKSNTKPDAPAADTSVLARARQFGKPVTAIGGITTDNGEALIRAGTDLLAVVGDLFDGDPASIEERARRFTRLFADHHPLFSFSVHQES</sequence>
<comment type="function">
    <text evidence="9">Condenses 4-methyl-5-(beta-hydroxyethyl)thiazole monophosphate (THZ-P) and 2-methyl-4-amino-5-hydroxymethyl pyrimidine pyrophosphate (HMP-PP) to form thiamine monophosphate (TMP).</text>
</comment>
<comment type="caution">
    <text evidence="9">Lacks conserved residue(s) required for the propagation of feature annotation.</text>
</comment>
<dbReference type="NCBIfam" id="TIGR00693">
    <property type="entry name" value="thiE"/>
    <property type="match status" value="1"/>
</dbReference>
<dbReference type="GO" id="GO:0009228">
    <property type="term" value="P:thiamine biosynthetic process"/>
    <property type="evidence" value="ECO:0007669"/>
    <property type="project" value="UniProtKB-KW"/>
</dbReference>
<dbReference type="UniPathway" id="UPA00060">
    <property type="reaction ID" value="UER00141"/>
</dbReference>
<comment type="caution">
    <text evidence="13">The sequence shown here is derived from an EMBL/GenBank/DDBJ whole genome shotgun (WGS) entry which is preliminary data.</text>
</comment>
<dbReference type="GO" id="GO:0004789">
    <property type="term" value="F:thiamine-phosphate diphosphorylase activity"/>
    <property type="evidence" value="ECO:0007669"/>
    <property type="project" value="UniProtKB-UniRule"/>
</dbReference>
<dbReference type="GO" id="GO:0000287">
    <property type="term" value="F:magnesium ion binding"/>
    <property type="evidence" value="ECO:0007669"/>
    <property type="project" value="UniProtKB-UniRule"/>
</dbReference>
<feature type="domain" description="Thiamine phosphate synthase/TenI" evidence="12">
    <location>
        <begin position="23"/>
        <end position="201"/>
    </location>
</feature>
<dbReference type="Proteomes" id="UP000308488">
    <property type="component" value="Unassembled WGS sequence"/>
</dbReference>
<comment type="catalytic activity">
    <reaction evidence="8 9 10">
        <text>2-[(2R,5Z)-2-carboxy-4-methylthiazol-5(2H)-ylidene]ethyl phosphate + 4-amino-2-methyl-5-(diphosphooxymethyl)pyrimidine + 2 H(+) = thiamine phosphate + CO2 + diphosphate</text>
        <dbReference type="Rhea" id="RHEA:47844"/>
        <dbReference type="ChEBI" id="CHEBI:15378"/>
        <dbReference type="ChEBI" id="CHEBI:16526"/>
        <dbReference type="ChEBI" id="CHEBI:33019"/>
        <dbReference type="ChEBI" id="CHEBI:37575"/>
        <dbReference type="ChEBI" id="CHEBI:57841"/>
        <dbReference type="ChEBI" id="CHEBI:62899"/>
        <dbReference type="EC" id="2.5.1.3"/>
    </reaction>
</comment>
<dbReference type="RefSeq" id="WP_137437157.1">
    <property type="nucleotide sequence ID" value="NZ_SZYH01000001.1"/>
</dbReference>
<feature type="binding site" evidence="9">
    <location>
        <position position="85"/>
    </location>
    <ligand>
        <name>4-amino-2-methyl-5-(diphosphooxymethyl)pyrimidine</name>
        <dbReference type="ChEBI" id="CHEBI:57841"/>
    </ligand>
</feature>
<evidence type="ECO:0000256" key="1">
    <source>
        <dbReference type="ARBA" id="ARBA00005165"/>
    </source>
</evidence>
<dbReference type="GO" id="GO:0005737">
    <property type="term" value="C:cytoplasm"/>
    <property type="evidence" value="ECO:0007669"/>
    <property type="project" value="TreeGrafter"/>
</dbReference>
<dbReference type="AlphaFoldDB" id="A0A4U6R6Q9"/>